<proteinExistence type="predicted"/>
<evidence type="ECO:0000313" key="2">
    <source>
        <dbReference type="Proteomes" id="UP001652700"/>
    </source>
</evidence>
<reference evidence="1" key="1">
    <citation type="submission" date="2025-05" db="UniProtKB">
        <authorList>
            <consortium name="EnsemblMetazoa"/>
        </authorList>
    </citation>
    <scope>IDENTIFICATION</scope>
</reference>
<dbReference type="InterPro" id="IPR043502">
    <property type="entry name" value="DNA/RNA_pol_sf"/>
</dbReference>
<sequence>MYRQVLVNEDDCQVQKIIWRADSNEGLKCYKLNTVTYGTASAPYLAVRSLLQVAEDNKRDYPLASKIIKGDFYMDDLLSSSDTDTKEEIKIQKDVSKVLADSLIQGLNYENGFVMNQI</sequence>
<dbReference type="EnsemblMetazoa" id="XM_050657655.1">
    <property type="protein sequence ID" value="XP_050513612.1"/>
    <property type="gene ID" value="LOC126889394"/>
</dbReference>
<evidence type="ECO:0000313" key="1">
    <source>
        <dbReference type="EnsemblMetazoa" id="XP_050513612.1"/>
    </source>
</evidence>
<protein>
    <recommendedName>
        <fullName evidence="3">Reverse transcriptase domain-containing protein</fullName>
    </recommendedName>
</protein>
<name>A0ABM5KTU7_DIAVI</name>
<dbReference type="PANTHER" id="PTHR47331">
    <property type="entry name" value="PHD-TYPE DOMAIN-CONTAINING PROTEIN"/>
    <property type="match status" value="1"/>
</dbReference>
<dbReference type="GeneID" id="126889394"/>
<organism evidence="1 2">
    <name type="scientific">Diabrotica virgifera virgifera</name>
    <name type="common">western corn rootworm</name>
    <dbReference type="NCBI Taxonomy" id="50390"/>
    <lineage>
        <taxon>Eukaryota</taxon>
        <taxon>Metazoa</taxon>
        <taxon>Ecdysozoa</taxon>
        <taxon>Arthropoda</taxon>
        <taxon>Hexapoda</taxon>
        <taxon>Insecta</taxon>
        <taxon>Pterygota</taxon>
        <taxon>Neoptera</taxon>
        <taxon>Endopterygota</taxon>
        <taxon>Coleoptera</taxon>
        <taxon>Polyphaga</taxon>
        <taxon>Cucujiformia</taxon>
        <taxon>Chrysomeloidea</taxon>
        <taxon>Chrysomelidae</taxon>
        <taxon>Galerucinae</taxon>
        <taxon>Diabroticina</taxon>
        <taxon>Diabroticites</taxon>
        <taxon>Diabrotica</taxon>
    </lineage>
</organism>
<dbReference type="SUPFAM" id="SSF56672">
    <property type="entry name" value="DNA/RNA polymerases"/>
    <property type="match status" value="1"/>
</dbReference>
<accession>A0ABM5KTU7</accession>
<dbReference type="Proteomes" id="UP001652700">
    <property type="component" value="Unplaced"/>
</dbReference>
<evidence type="ECO:0008006" key="3">
    <source>
        <dbReference type="Google" id="ProtNLM"/>
    </source>
</evidence>
<dbReference type="RefSeq" id="XP_050513612.1">
    <property type="nucleotide sequence ID" value="XM_050657655.1"/>
</dbReference>
<keyword evidence="2" id="KW-1185">Reference proteome</keyword>